<comment type="function">
    <text evidence="1">Thiol-specific peroxidase that catalyzes the reduction of hydrogen peroxide and organic hydroperoxides to water and alcohols, respectively. Plays a role in cell protection against oxidative stress by detoxifying peroxides and as sensor of hydrogen peroxide-mediated signaling events.</text>
</comment>
<dbReference type="GO" id="GO:0008379">
    <property type="term" value="F:thioredoxin peroxidase activity"/>
    <property type="evidence" value="ECO:0007669"/>
    <property type="project" value="TreeGrafter"/>
</dbReference>
<dbReference type="SUPFAM" id="SSF52833">
    <property type="entry name" value="Thioredoxin-like"/>
    <property type="match status" value="1"/>
</dbReference>
<evidence type="ECO:0000256" key="4">
    <source>
        <dbReference type="ARBA" id="ARBA00022862"/>
    </source>
</evidence>
<keyword evidence="4" id="KW-0049">Antioxidant</keyword>
<organism evidence="13 14">
    <name type="scientific">Klebsiella electrica</name>
    <dbReference type="NCBI Taxonomy" id="1259973"/>
    <lineage>
        <taxon>Bacteria</taxon>
        <taxon>Pseudomonadati</taxon>
        <taxon>Pseudomonadota</taxon>
        <taxon>Gammaproteobacteria</taxon>
        <taxon>Enterobacterales</taxon>
        <taxon>Enterobacteriaceae</taxon>
        <taxon>Klebsiella/Raoultella group</taxon>
        <taxon>Klebsiella</taxon>
    </lineage>
</organism>
<evidence type="ECO:0000256" key="8">
    <source>
        <dbReference type="ARBA" id="ARBA00032824"/>
    </source>
</evidence>
<keyword evidence="5" id="KW-0560">Oxidoreductase</keyword>
<evidence type="ECO:0000256" key="6">
    <source>
        <dbReference type="ARBA" id="ARBA00023157"/>
    </source>
</evidence>
<evidence type="ECO:0000256" key="10">
    <source>
        <dbReference type="ARBA" id="ARBA00042639"/>
    </source>
</evidence>
<evidence type="ECO:0000313" key="13">
    <source>
        <dbReference type="EMBL" id="WBW62007.1"/>
    </source>
</evidence>
<evidence type="ECO:0000256" key="5">
    <source>
        <dbReference type="ARBA" id="ARBA00023002"/>
    </source>
</evidence>
<dbReference type="PANTHER" id="PTHR42801">
    <property type="entry name" value="THIOREDOXIN-DEPENDENT PEROXIDE REDUCTASE"/>
    <property type="match status" value="1"/>
</dbReference>
<sequence length="211" mass="23500">MKLAEKFQHIQQGMAQQLPENILNAFSQSLCELMNKNLEAHALKVGETVPDFTLPSSEGKQVSLYEVLKENSVVLSFFRGNWCPFCMAELNHYQEAVNNKIVDSASVIAISPQTAAYNNAATKENGLQFNILSDKGNKVAKRFGLVFSLQENMCDLYKELGADLEAFNDDATYQLPIPATYIIGKDKKVLFASVNTNYMERADICDISANL</sequence>
<protein>
    <recommendedName>
        <fullName evidence="2">thioredoxin-dependent peroxiredoxin</fullName>
        <ecNumber evidence="2">1.11.1.24</ecNumber>
    </recommendedName>
    <alternativeName>
        <fullName evidence="8">Thioredoxin peroxidase</fullName>
    </alternativeName>
    <alternativeName>
        <fullName evidence="10">Thioredoxin-dependent peroxiredoxin Bcp</fullName>
    </alternativeName>
</protein>
<accession>A0AAJ5QTQ8</accession>
<dbReference type="PROSITE" id="PS51352">
    <property type="entry name" value="THIOREDOXIN_2"/>
    <property type="match status" value="1"/>
</dbReference>
<dbReference type="Proteomes" id="UP001210130">
    <property type="component" value="Chromosome"/>
</dbReference>
<reference evidence="13 14" key="1">
    <citation type="journal article" date="2023" name="Microbiol. Resour. Announc.">
        <title>Complete Genome Sequence of the First Colistin-Resistant Raoultella electrica Strain.</title>
        <authorList>
            <person name="Aldeia C."/>
            <person name="Campos-Madueno E.I."/>
            <person name="Sendi P."/>
            <person name="Endimiani A."/>
        </authorList>
    </citation>
    <scope>NUCLEOTIDE SEQUENCE [LARGE SCALE GENOMIC DNA]</scope>
    <source>
        <strain evidence="13 14">S2-IND-01-C</strain>
    </source>
</reference>
<dbReference type="InterPro" id="IPR050924">
    <property type="entry name" value="Peroxiredoxin_BCP/PrxQ"/>
</dbReference>
<evidence type="ECO:0000313" key="14">
    <source>
        <dbReference type="Proteomes" id="UP001210130"/>
    </source>
</evidence>
<dbReference type="CDD" id="cd02970">
    <property type="entry name" value="PRX_like2"/>
    <property type="match status" value="1"/>
</dbReference>
<dbReference type="GO" id="GO:0045454">
    <property type="term" value="P:cell redox homeostasis"/>
    <property type="evidence" value="ECO:0007669"/>
    <property type="project" value="TreeGrafter"/>
</dbReference>
<evidence type="ECO:0000256" key="11">
    <source>
        <dbReference type="ARBA" id="ARBA00049091"/>
    </source>
</evidence>
<keyword evidence="7" id="KW-0676">Redox-active center</keyword>
<evidence type="ECO:0000256" key="2">
    <source>
        <dbReference type="ARBA" id="ARBA00013017"/>
    </source>
</evidence>
<keyword evidence="14" id="KW-1185">Reference proteome</keyword>
<evidence type="ECO:0000256" key="3">
    <source>
        <dbReference type="ARBA" id="ARBA00022559"/>
    </source>
</evidence>
<name>A0AAJ5QTQ8_9ENTR</name>
<dbReference type="EC" id="1.11.1.24" evidence="2"/>
<keyword evidence="6" id="KW-1015">Disulfide bond</keyword>
<keyword evidence="3" id="KW-0575">Peroxidase</keyword>
<evidence type="ECO:0000256" key="1">
    <source>
        <dbReference type="ARBA" id="ARBA00003330"/>
    </source>
</evidence>
<dbReference type="PANTHER" id="PTHR42801:SF7">
    <property type="entry name" value="SLL1159 PROTEIN"/>
    <property type="match status" value="1"/>
</dbReference>
<dbReference type="EMBL" id="CP112887">
    <property type="protein sequence ID" value="WBW62007.1"/>
    <property type="molecule type" value="Genomic_DNA"/>
</dbReference>
<evidence type="ECO:0000256" key="9">
    <source>
        <dbReference type="ARBA" id="ARBA00038489"/>
    </source>
</evidence>
<evidence type="ECO:0000256" key="7">
    <source>
        <dbReference type="ARBA" id="ARBA00023284"/>
    </source>
</evidence>
<evidence type="ECO:0000259" key="12">
    <source>
        <dbReference type="PROSITE" id="PS51352"/>
    </source>
</evidence>
<dbReference type="Gene3D" id="3.40.30.10">
    <property type="entry name" value="Glutaredoxin"/>
    <property type="match status" value="1"/>
</dbReference>
<dbReference type="InterPro" id="IPR013766">
    <property type="entry name" value="Thioredoxin_domain"/>
</dbReference>
<feature type="domain" description="Thioredoxin" evidence="12">
    <location>
        <begin position="43"/>
        <end position="211"/>
    </location>
</feature>
<dbReference type="RefSeq" id="WP_100683462.1">
    <property type="nucleotide sequence ID" value="NZ_CP112887.1"/>
</dbReference>
<dbReference type="GO" id="GO:0005737">
    <property type="term" value="C:cytoplasm"/>
    <property type="evidence" value="ECO:0007669"/>
    <property type="project" value="TreeGrafter"/>
</dbReference>
<gene>
    <name evidence="13" type="ORF">OR613_03330</name>
</gene>
<dbReference type="AlphaFoldDB" id="A0AAJ5QTQ8"/>
<proteinExistence type="inferred from homology"/>
<dbReference type="InterPro" id="IPR036249">
    <property type="entry name" value="Thioredoxin-like_sf"/>
</dbReference>
<dbReference type="GO" id="GO:0034599">
    <property type="term" value="P:cellular response to oxidative stress"/>
    <property type="evidence" value="ECO:0007669"/>
    <property type="project" value="TreeGrafter"/>
</dbReference>
<dbReference type="InterPro" id="IPR000866">
    <property type="entry name" value="AhpC/TSA"/>
</dbReference>
<dbReference type="Pfam" id="PF00578">
    <property type="entry name" value="AhpC-TSA"/>
    <property type="match status" value="1"/>
</dbReference>
<comment type="similarity">
    <text evidence="9">Belongs to the peroxiredoxin family. BCP/PrxQ subfamily.</text>
</comment>
<comment type="catalytic activity">
    <reaction evidence="11">
        <text>a hydroperoxide + [thioredoxin]-dithiol = an alcohol + [thioredoxin]-disulfide + H2O</text>
        <dbReference type="Rhea" id="RHEA:62620"/>
        <dbReference type="Rhea" id="RHEA-COMP:10698"/>
        <dbReference type="Rhea" id="RHEA-COMP:10700"/>
        <dbReference type="ChEBI" id="CHEBI:15377"/>
        <dbReference type="ChEBI" id="CHEBI:29950"/>
        <dbReference type="ChEBI" id="CHEBI:30879"/>
        <dbReference type="ChEBI" id="CHEBI:35924"/>
        <dbReference type="ChEBI" id="CHEBI:50058"/>
        <dbReference type="EC" id="1.11.1.24"/>
    </reaction>
</comment>